<keyword evidence="2" id="KW-1185">Reference proteome</keyword>
<evidence type="ECO:0000313" key="2">
    <source>
        <dbReference type="Proteomes" id="UP000279446"/>
    </source>
</evidence>
<sequence length="16" mass="2023">MISWIRRKRQSVLRGH</sequence>
<organism evidence="1 2">
    <name type="scientific">Paenibacillus anaericanus</name>
    <dbReference type="NCBI Taxonomy" id="170367"/>
    <lineage>
        <taxon>Bacteria</taxon>
        <taxon>Bacillati</taxon>
        <taxon>Bacillota</taxon>
        <taxon>Bacilli</taxon>
        <taxon>Bacillales</taxon>
        <taxon>Paenibacillaceae</taxon>
        <taxon>Paenibacillus</taxon>
    </lineage>
</organism>
<dbReference type="EMBL" id="RZNY01000011">
    <property type="protein sequence ID" value="RUT45601.1"/>
    <property type="molecule type" value="Genomic_DNA"/>
</dbReference>
<proteinExistence type="predicted"/>
<protein>
    <submittedName>
        <fullName evidence="1">Uncharacterized protein</fullName>
    </submittedName>
</protein>
<accession>A0A433Y8D7</accession>
<reference evidence="1 2" key="1">
    <citation type="submission" date="2018-12" db="EMBL/GenBank/DDBJ databases">
        <authorList>
            <person name="Sun L."/>
            <person name="Chen Z."/>
        </authorList>
    </citation>
    <scope>NUCLEOTIDE SEQUENCE [LARGE SCALE GENOMIC DNA]</scope>
    <source>
        <strain evidence="1 2">DSM 15890</strain>
    </source>
</reference>
<dbReference type="AlphaFoldDB" id="A0A433Y8D7"/>
<name>A0A433Y8D7_9BACL</name>
<dbReference type="Proteomes" id="UP000279446">
    <property type="component" value="Unassembled WGS sequence"/>
</dbReference>
<evidence type="ECO:0000313" key="1">
    <source>
        <dbReference type="EMBL" id="RUT45601.1"/>
    </source>
</evidence>
<gene>
    <name evidence="1" type="ORF">EJP82_14560</name>
</gene>
<comment type="caution">
    <text evidence="1">The sequence shown here is derived from an EMBL/GenBank/DDBJ whole genome shotgun (WGS) entry which is preliminary data.</text>
</comment>